<dbReference type="EMBL" id="BBMT01000016">
    <property type="protein sequence ID" value="GAL37384.1"/>
    <property type="molecule type" value="Genomic_DNA"/>
</dbReference>
<evidence type="ECO:0000313" key="1">
    <source>
        <dbReference type="EMBL" id="GAL37384.1"/>
    </source>
</evidence>
<reference evidence="1 2" key="2">
    <citation type="submission" date="2014-09" db="EMBL/GenBank/DDBJ databases">
        <authorList>
            <consortium name="NBRP consortium"/>
            <person name="Sawabe T."/>
            <person name="Meirelles P."/>
            <person name="Nakanishi M."/>
            <person name="Sayaka M."/>
            <person name="Hattori M."/>
            <person name="Ohkuma M."/>
        </authorList>
    </citation>
    <scope>NUCLEOTIDE SEQUENCE [LARGE SCALE GENOMIC DNA]</scope>
    <source>
        <strain evidence="1 2">JCM 19240</strain>
    </source>
</reference>
<name>A0A090TF20_9VIBR</name>
<comment type="caution">
    <text evidence="1">The sequence shown here is derived from an EMBL/GenBank/DDBJ whole genome shotgun (WGS) entry which is preliminary data.</text>
</comment>
<sequence>MTKVLSPDVGLAVAILKTKQKTVTKVPTLKSDLNCLFSV</sequence>
<evidence type="ECO:0000313" key="2">
    <source>
        <dbReference type="Proteomes" id="UP000029224"/>
    </source>
</evidence>
<organism evidence="1 2">
    <name type="scientific">Vibrio maritimus</name>
    <dbReference type="NCBI Taxonomy" id="990268"/>
    <lineage>
        <taxon>Bacteria</taxon>
        <taxon>Pseudomonadati</taxon>
        <taxon>Pseudomonadota</taxon>
        <taxon>Gammaproteobacteria</taxon>
        <taxon>Vibrionales</taxon>
        <taxon>Vibrionaceae</taxon>
        <taxon>Vibrio</taxon>
    </lineage>
</organism>
<dbReference type="AlphaFoldDB" id="A0A090TF20"/>
<keyword evidence="2" id="KW-1185">Reference proteome</keyword>
<accession>A0A090TF20</accession>
<proteinExistence type="predicted"/>
<reference evidence="1 2" key="1">
    <citation type="submission" date="2014-09" db="EMBL/GenBank/DDBJ databases">
        <title>Vibrio maritimus JCM 19240. (C210) whole genome shotgun sequence.</title>
        <authorList>
            <person name="Sawabe T."/>
            <person name="Meirelles P."/>
            <person name="Nakanishi M."/>
            <person name="Sayaka M."/>
            <person name="Hattori M."/>
            <person name="Ohkuma M."/>
        </authorList>
    </citation>
    <scope>NUCLEOTIDE SEQUENCE [LARGE SCALE GENOMIC DNA]</scope>
    <source>
        <strain evidence="1 2">JCM 19240</strain>
    </source>
</reference>
<gene>
    <name evidence="1" type="ORF">JCM19240_3246</name>
</gene>
<dbReference type="Proteomes" id="UP000029224">
    <property type="component" value="Unassembled WGS sequence"/>
</dbReference>
<protein>
    <submittedName>
        <fullName evidence="1">Uncharacterized protein</fullName>
    </submittedName>
</protein>